<keyword evidence="1" id="KW-0472">Membrane</keyword>
<dbReference type="Proteomes" id="UP000070107">
    <property type="component" value="Unassembled WGS sequence"/>
</dbReference>
<dbReference type="AlphaFoldDB" id="A0A135HPK1"/>
<name>A0A135HPK1_9HYPH</name>
<protein>
    <submittedName>
        <fullName evidence="2">Nitrogen fixation protein FixQ</fullName>
    </submittedName>
</protein>
<dbReference type="RefSeq" id="WP_068884900.1">
    <property type="nucleotide sequence ID" value="NZ_LNTU01000039.1"/>
</dbReference>
<organism evidence="2 3">
    <name type="scientific">Paramesorhizobium deserti</name>
    <dbReference type="NCBI Taxonomy" id="1494590"/>
    <lineage>
        <taxon>Bacteria</taxon>
        <taxon>Pseudomonadati</taxon>
        <taxon>Pseudomonadota</taxon>
        <taxon>Alphaproteobacteria</taxon>
        <taxon>Hyphomicrobiales</taxon>
        <taxon>Phyllobacteriaceae</taxon>
        <taxon>Paramesorhizobium</taxon>
    </lineage>
</organism>
<dbReference type="EMBL" id="LNTU01000039">
    <property type="protein sequence ID" value="KXF75119.1"/>
    <property type="molecule type" value="Genomic_DNA"/>
</dbReference>
<dbReference type="Pfam" id="PF05545">
    <property type="entry name" value="FixQ"/>
    <property type="match status" value="1"/>
</dbReference>
<sequence>MDYHIMRQFADSWGLLAMVIFFVGAVLFTFRPGSRKLADDAARVPLKED</sequence>
<proteinExistence type="predicted"/>
<keyword evidence="3" id="KW-1185">Reference proteome</keyword>
<keyword evidence="1" id="KW-1133">Transmembrane helix</keyword>
<dbReference type="OrthoDB" id="9801588at2"/>
<keyword evidence="1" id="KW-0812">Transmembrane</keyword>
<dbReference type="CDD" id="cd01324">
    <property type="entry name" value="cbb3_Oxidase_CcoQ"/>
    <property type="match status" value="1"/>
</dbReference>
<evidence type="ECO:0000256" key="1">
    <source>
        <dbReference type="SAM" id="Phobius"/>
    </source>
</evidence>
<dbReference type="STRING" id="1494590.ATN84_20805"/>
<evidence type="ECO:0000313" key="2">
    <source>
        <dbReference type="EMBL" id="KXF75119.1"/>
    </source>
</evidence>
<dbReference type="InterPro" id="IPR008621">
    <property type="entry name" value="Cbb3-typ_cyt_oxidase_comp"/>
</dbReference>
<accession>A0A135HPK1</accession>
<gene>
    <name evidence="2" type="ORF">ATN84_20805</name>
</gene>
<comment type="caution">
    <text evidence="2">The sequence shown here is derived from an EMBL/GenBank/DDBJ whole genome shotgun (WGS) entry which is preliminary data.</text>
</comment>
<reference evidence="2 3" key="1">
    <citation type="submission" date="2015-11" db="EMBL/GenBank/DDBJ databases">
        <title>Draft genome sequence of Paramesorhizobium deserti A-3-E, a strain highly resistant to diverse beta-lactam antibiotics.</title>
        <authorList>
            <person name="Lv R."/>
            <person name="Yang X."/>
            <person name="Fang N."/>
            <person name="Guo J."/>
            <person name="Luo X."/>
            <person name="Peng F."/>
            <person name="Yang R."/>
            <person name="Cui Y."/>
            <person name="Fang C."/>
            <person name="Song Y."/>
        </authorList>
    </citation>
    <scope>NUCLEOTIDE SEQUENCE [LARGE SCALE GENOMIC DNA]</scope>
    <source>
        <strain evidence="2 3">A-3-E</strain>
    </source>
</reference>
<feature type="transmembrane region" description="Helical" evidence="1">
    <location>
        <begin position="12"/>
        <end position="30"/>
    </location>
</feature>
<evidence type="ECO:0000313" key="3">
    <source>
        <dbReference type="Proteomes" id="UP000070107"/>
    </source>
</evidence>